<dbReference type="KEGG" id="pani:DCO16_03915"/>
<keyword evidence="3" id="KW-1185">Reference proteome</keyword>
<evidence type="ECO:0000313" key="2">
    <source>
        <dbReference type="EMBL" id="QKM62290.1"/>
    </source>
</evidence>
<dbReference type="GO" id="GO:0003677">
    <property type="term" value="F:DNA binding"/>
    <property type="evidence" value="ECO:0007669"/>
    <property type="project" value="InterPro"/>
</dbReference>
<dbReference type="Proteomes" id="UP000500806">
    <property type="component" value="Chromosome"/>
</dbReference>
<dbReference type="SUPFAM" id="SSF47413">
    <property type="entry name" value="lambda repressor-like DNA-binding domains"/>
    <property type="match status" value="1"/>
</dbReference>
<dbReference type="RefSeq" id="WP_173942441.1">
    <property type="nucleotide sequence ID" value="NZ_CBCSCD010000003.1"/>
</dbReference>
<proteinExistence type="predicted"/>
<evidence type="ECO:0000313" key="3">
    <source>
        <dbReference type="Proteomes" id="UP000500806"/>
    </source>
</evidence>
<dbReference type="InterPro" id="IPR010982">
    <property type="entry name" value="Lambda_DNA-bd_dom_sf"/>
</dbReference>
<dbReference type="SMART" id="SM00530">
    <property type="entry name" value="HTH_XRE"/>
    <property type="match status" value="1"/>
</dbReference>
<name>A0A6M9PHF2_9BURK</name>
<reference evidence="2 3" key="1">
    <citation type="submission" date="2018-04" db="EMBL/GenBank/DDBJ databases">
        <title>Polynucleobacter sp. LimPoW16 genome.</title>
        <authorList>
            <person name="Hahn M.W."/>
        </authorList>
    </citation>
    <scope>NUCLEOTIDE SEQUENCE [LARGE SCALE GENOMIC DNA]</scope>
    <source>
        <strain evidence="2 3">LimPoW16</strain>
    </source>
</reference>
<dbReference type="Pfam" id="PF13560">
    <property type="entry name" value="HTH_31"/>
    <property type="match status" value="1"/>
</dbReference>
<dbReference type="Gene3D" id="1.10.260.40">
    <property type="entry name" value="lambda repressor-like DNA-binding domains"/>
    <property type="match status" value="1"/>
</dbReference>
<gene>
    <name evidence="2" type="ORF">DCO16_03915</name>
</gene>
<protein>
    <submittedName>
        <fullName evidence="2">XRE family transcriptional regulator</fullName>
    </submittedName>
</protein>
<evidence type="ECO:0000259" key="1">
    <source>
        <dbReference type="PROSITE" id="PS50943"/>
    </source>
</evidence>
<dbReference type="CDD" id="cd00093">
    <property type="entry name" value="HTH_XRE"/>
    <property type="match status" value="1"/>
</dbReference>
<feature type="domain" description="HTH cro/C1-type" evidence="1">
    <location>
        <begin position="16"/>
        <end position="70"/>
    </location>
</feature>
<dbReference type="EMBL" id="CP028941">
    <property type="protein sequence ID" value="QKM62290.1"/>
    <property type="molecule type" value="Genomic_DNA"/>
</dbReference>
<sequence length="156" mass="17191">MTDLVRDQQADLGAKIAAQRKALGVRAQSAARAAGISRVTLHRIEKGEASVSLGAYVKVCHALGLHLGILAVNGGLTPQQPQHETLSNGSHVRIADYPQLTALAWQLDPNALLTDEEVIGIYERNQRFMDLNQLDDHERLLMQRLILSKGMENFFV</sequence>
<dbReference type="PROSITE" id="PS50943">
    <property type="entry name" value="HTH_CROC1"/>
    <property type="match status" value="1"/>
</dbReference>
<organism evidence="2 3">
    <name type="scientific">Polynucleobacter antarcticus</name>
    <dbReference type="NCBI Taxonomy" id="1743162"/>
    <lineage>
        <taxon>Bacteria</taxon>
        <taxon>Pseudomonadati</taxon>
        <taxon>Pseudomonadota</taxon>
        <taxon>Betaproteobacteria</taxon>
        <taxon>Burkholderiales</taxon>
        <taxon>Burkholderiaceae</taxon>
        <taxon>Polynucleobacter</taxon>
    </lineage>
</organism>
<accession>A0A6M9PHF2</accession>
<dbReference type="AlphaFoldDB" id="A0A6M9PHF2"/>
<dbReference type="InterPro" id="IPR001387">
    <property type="entry name" value="Cro/C1-type_HTH"/>
</dbReference>